<keyword evidence="2" id="KW-0813">Transport</keyword>
<protein>
    <recommendedName>
        <fullName evidence="2">Vacuolar protein sorting-associated protein 51 homolog</fullName>
    </recommendedName>
</protein>
<comment type="caution">
    <text evidence="5">The sequence shown here is derived from an EMBL/GenBank/DDBJ whole genome shotgun (WGS) entry which is preliminary data.</text>
</comment>
<evidence type="ECO:0000313" key="6">
    <source>
        <dbReference type="Proteomes" id="UP000827721"/>
    </source>
</evidence>
<comment type="similarity">
    <text evidence="1 2">Belongs to the VPS51 family.</text>
</comment>
<keyword evidence="2" id="KW-0653">Protein transport</keyword>
<dbReference type="Proteomes" id="UP000827721">
    <property type="component" value="Unassembled WGS sequence"/>
</dbReference>
<evidence type="ECO:0000256" key="3">
    <source>
        <dbReference type="SAM" id="Coils"/>
    </source>
</evidence>
<keyword evidence="3" id="KW-0175">Coiled coil</keyword>
<gene>
    <name evidence="5" type="ORF">JRO89_XSUnG0221800</name>
</gene>
<keyword evidence="2" id="KW-0445">Lipid transport</keyword>
<accession>A0ABQ8GZ58</accession>
<dbReference type="EMBL" id="JAFEMO010000636">
    <property type="protein sequence ID" value="KAH7511138.1"/>
    <property type="molecule type" value="Genomic_DNA"/>
</dbReference>
<evidence type="ECO:0000256" key="1">
    <source>
        <dbReference type="ARBA" id="ARBA00006080"/>
    </source>
</evidence>
<evidence type="ECO:0000256" key="2">
    <source>
        <dbReference type="RuleBase" id="RU368010"/>
    </source>
</evidence>
<evidence type="ECO:0000256" key="4">
    <source>
        <dbReference type="SAM" id="MobiDB-lite"/>
    </source>
</evidence>
<reference evidence="5 6" key="1">
    <citation type="submission" date="2021-02" db="EMBL/GenBank/DDBJ databases">
        <title>Plant Genome Project.</title>
        <authorList>
            <person name="Zhang R.-G."/>
        </authorList>
    </citation>
    <scope>NUCLEOTIDE SEQUENCE [LARGE SCALE GENOMIC DNA]</scope>
    <source>
        <tissue evidence="5">Leaves</tissue>
    </source>
</reference>
<feature type="region of interest" description="Disordered" evidence="4">
    <location>
        <begin position="635"/>
        <end position="666"/>
    </location>
</feature>
<comment type="subunit">
    <text evidence="2">Component of the Golgi-associated retrograde protein (GARP) complex.</text>
</comment>
<organism evidence="5 6">
    <name type="scientific">Xanthoceras sorbifolium</name>
    <dbReference type="NCBI Taxonomy" id="99658"/>
    <lineage>
        <taxon>Eukaryota</taxon>
        <taxon>Viridiplantae</taxon>
        <taxon>Streptophyta</taxon>
        <taxon>Embryophyta</taxon>
        <taxon>Tracheophyta</taxon>
        <taxon>Spermatophyta</taxon>
        <taxon>Magnoliopsida</taxon>
        <taxon>eudicotyledons</taxon>
        <taxon>Gunneridae</taxon>
        <taxon>Pentapetalae</taxon>
        <taxon>rosids</taxon>
        <taxon>malvids</taxon>
        <taxon>Sapindales</taxon>
        <taxon>Sapindaceae</taxon>
        <taxon>Xanthoceroideae</taxon>
        <taxon>Xanthoceras</taxon>
    </lineage>
</organism>
<dbReference type="PANTHER" id="PTHR15954:SF4">
    <property type="entry name" value="VACUOLAR PROTEIN SORTING-ASSOCIATED PROTEIN 51 HOMOLOG"/>
    <property type="match status" value="1"/>
</dbReference>
<name>A0ABQ8GZ58_9ROSI</name>
<feature type="compositionally biased region" description="Low complexity" evidence="4">
    <location>
        <begin position="644"/>
        <end position="655"/>
    </location>
</feature>
<comment type="subcellular location">
    <subcellularLocation>
        <location evidence="2">Golgi apparatus</location>
        <location evidence="2">trans-Golgi network</location>
    </subcellularLocation>
</comment>
<proteinExistence type="inferred from homology"/>
<sequence>MAAEDVPMDDKAKRMRDLLSSFYAPGPSTSTNSSPKFTSLDAINASSFDAYQYMNLLDNNDLCMIVNISKNGQFPCYWYARVMSKTVGLVQRSNLEGLLQRHVEMAAEIKNLDTDLQMLVYENYNKFISATDTIKRMNSNIVGMEMNMEQLLQKIKTVQSRSDGVNTSLFEKREHIEKLHRMRNLLRKVQFIYDLPARLGKCIKSETYADAVRFYNGAMPIFKAYGDSSFQDCKRASEEAIAIIIKNLQGKLFSDSESIQARAEAAVLLKQLDFPVDSLKAKLLEKVEQSLGDLQLKNDDISSKIDPSKQENISESVSITHEASVREFVEAIRAYQVIFPDSETQLIKLARDLVTKNFETAEQYGKKWIRSADLLGVLRIIWADVLMLDEALHEALLSEFSLEAAQITVKNYVASTFSHLLHNISDALTKVYVGQKEGIEEHSLQVALEAGKKAVLQGSMDVLLDFRQLLDDDLGLLVKLRDLTIDWVQEGFQDFFRVLHDQFLLLSGRNNSSGQDQSLMEGAQGDKVLAGLVLVLAHLSEIAASFSGGSERGYRNGPAFVPGEICRFFRSAGDKLLHHYINMRTQRISVLLRKRFTAPNWVKHKEPREVHMFIDLFLQELEAVENEVSQILPQGLVRKHRRTGSNGSTNSSRSNPLRDDKLSRSNTQRARSQLLETHLAKLFKQKVEIFTKVEYTQESVLTTIVKFSLKSLQEFVRLQTFNRSGFQQIQLDIQFLRTPLKEPVEDEAAIDFLLDEVIVAASERCLDPIPLEPPILDKLIQAKLAKTKEQTKERSLMSP</sequence>
<keyword evidence="6" id="KW-1185">Reference proteome</keyword>
<keyword evidence="2" id="KW-0333">Golgi apparatus</keyword>
<feature type="coiled-coil region" evidence="3">
    <location>
        <begin position="134"/>
        <end position="161"/>
    </location>
</feature>
<evidence type="ECO:0000313" key="5">
    <source>
        <dbReference type="EMBL" id="KAH7511138.1"/>
    </source>
</evidence>
<comment type="function">
    <text evidence="2">Acts as component of the GARP complex that is involved in retrograde transport from early and late endosomes to the trans-Golgi network (TGN).</text>
</comment>
<dbReference type="InterPro" id="IPR014812">
    <property type="entry name" value="Vps51"/>
</dbReference>
<dbReference type="PANTHER" id="PTHR15954">
    <property type="entry name" value="VACUOLAR PROTEIN SORTING-ASSOCIATED PROTEIN 51 HOMOLOG"/>
    <property type="match status" value="1"/>
</dbReference>
<dbReference type="Pfam" id="PF08700">
    <property type="entry name" value="VPS51_Exo84_N"/>
    <property type="match status" value="1"/>
</dbReference>